<feature type="compositionally biased region" description="Basic and acidic residues" evidence="4">
    <location>
        <begin position="308"/>
        <end position="330"/>
    </location>
</feature>
<feature type="compositionally biased region" description="Polar residues" evidence="4">
    <location>
        <begin position="551"/>
        <end position="562"/>
    </location>
</feature>
<name>A0A3Q3BIG3_KRYMA</name>
<dbReference type="OrthoDB" id="4869960at2759"/>
<feature type="compositionally biased region" description="Low complexity" evidence="4">
    <location>
        <begin position="401"/>
        <end position="457"/>
    </location>
</feature>
<dbReference type="InterPro" id="IPR045151">
    <property type="entry name" value="DCAF8"/>
</dbReference>
<dbReference type="PANTHER" id="PTHR15574">
    <property type="entry name" value="WD REPEAT DOMAIN-CONTAINING FAMILY"/>
    <property type="match status" value="1"/>
</dbReference>
<dbReference type="AlphaFoldDB" id="A0A3Q3BIG3"/>
<dbReference type="RefSeq" id="XP_017265732.3">
    <property type="nucleotide sequence ID" value="XM_017410243.3"/>
</dbReference>
<evidence type="ECO:0000256" key="3">
    <source>
        <dbReference type="PROSITE-ProRule" id="PRU00221"/>
    </source>
</evidence>
<evidence type="ECO:0000256" key="2">
    <source>
        <dbReference type="ARBA" id="ARBA00022737"/>
    </source>
</evidence>
<evidence type="ECO:0000256" key="4">
    <source>
        <dbReference type="SAM" id="MobiDB-lite"/>
    </source>
</evidence>
<sequence length="903" mass="97597">MSCTGNLVWDVNKRLIGYGVPNTIRTNYLGRREFVQRLKLEATLNVHNGCVNTISWNETGEYILSGSDDTFLVITNPYNKKVKKSIRSGHRANIFSAKFMPHTNDQEIISCSGDGIIFYTHTEKSPEYNRQCQFSCHYGTAYEIMTVPNDPYTFLSCGEDGTVRWFDLRTKTSCTKEDCKDDILINCRRAATSISISPLVPYYLAVGCSDSSVRIYDRRMLGTRATGNYMGRGTTGMCVRFVPAHLSNKSCRVTSLCYSEDGQEVLVSYSSDYIYLFDPKDDQARELKGPSEERREELRQPPVKRLRLRGDWSDTGPRARPESERERDGEQSPNVSLMQRMSDMLSRWFEEASEAQSSRGTRPQARPRGTAVRPEGAAPTGDSSQESSAPERPVGTDSPEAAAGPAALAALAATPISKSASSSSSGSSSAAAPPASSSSSVETSAPSSSSPPTSSPDSEQRSQADTSGTPTSTATATPTSEPALSDSPSSVVNKQLGSMTLDEQQGAESAGPPPDEPVPAAAGAGPPPTTSTSTCSSTTRPSAAEPVLSLHYSSEGTTTSTIKLDFTDEWSSSTSSSLGSGGSKTSEAVAAQSRETPSTGSPVSEQAPCESSGPQPLPAAPAEPQGDATHSGPASRAPTGVPPEAGGVASPPRERSQPEGSEDTSGGCRRAEPAGEAGEEGRSQPAPSHQDSDDSDDDPILIPQTRFRGQGQRGSAVGDRMIRRSAAARIQELFRRRKERREMEESETQNIRRPSVKMVYKGHRNSRTMIKESCFWGSNFVMSGSDCGHIFIWDRHTAEHLMLLEADNHVVNCLQPHPYDPILASSGIDYDIKIWSPLEESPSFNSVLADEVITRNELMLEETRNTITVPASFMLRMLASLNHIRSDRLEGDRSEGSGQENDD</sequence>
<dbReference type="GO" id="GO:0045944">
    <property type="term" value="P:positive regulation of transcription by RNA polymerase II"/>
    <property type="evidence" value="ECO:0007669"/>
    <property type="project" value="TreeGrafter"/>
</dbReference>
<feature type="repeat" description="WD" evidence="3">
    <location>
        <begin position="804"/>
        <end position="836"/>
    </location>
</feature>
<reference evidence="5" key="1">
    <citation type="submission" date="2025-08" db="UniProtKB">
        <authorList>
            <consortium name="Ensembl"/>
        </authorList>
    </citation>
    <scope>IDENTIFICATION</scope>
</reference>
<organism evidence="5 6">
    <name type="scientific">Kryptolebias marmoratus</name>
    <name type="common">Mangrove killifish</name>
    <name type="synonym">Rivulus marmoratus</name>
    <dbReference type="NCBI Taxonomy" id="37003"/>
    <lineage>
        <taxon>Eukaryota</taxon>
        <taxon>Metazoa</taxon>
        <taxon>Chordata</taxon>
        <taxon>Craniata</taxon>
        <taxon>Vertebrata</taxon>
        <taxon>Euteleostomi</taxon>
        <taxon>Actinopterygii</taxon>
        <taxon>Neopterygii</taxon>
        <taxon>Teleostei</taxon>
        <taxon>Neoteleostei</taxon>
        <taxon>Acanthomorphata</taxon>
        <taxon>Ovalentaria</taxon>
        <taxon>Atherinomorphae</taxon>
        <taxon>Cyprinodontiformes</taxon>
        <taxon>Rivulidae</taxon>
        <taxon>Kryptolebias</taxon>
    </lineage>
</organism>
<keyword evidence="2" id="KW-0677">Repeat</keyword>
<proteinExistence type="predicted"/>
<accession>A0A3Q3BIG3</accession>
<dbReference type="InterPro" id="IPR015943">
    <property type="entry name" value="WD40/YVTN_repeat-like_dom_sf"/>
</dbReference>
<dbReference type="InterPro" id="IPR001680">
    <property type="entry name" value="WD40_rpt"/>
</dbReference>
<feature type="compositionally biased region" description="Low complexity" evidence="4">
    <location>
        <begin position="571"/>
        <end position="586"/>
    </location>
</feature>
<feature type="compositionally biased region" description="Polar residues" evidence="4">
    <location>
        <begin position="486"/>
        <end position="507"/>
    </location>
</feature>
<feature type="region of interest" description="Disordered" evidence="4">
    <location>
        <begin position="350"/>
        <end position="718"/>
    </location>
</feature>
<dbReference type="GO" id="GO:0080008">
    <property type="term" value="C:Cul4-RING E3 ubiquitin ligase complex"/>
    <property type="evidence" value="ECO:0007669"/>
    <property type="project" value="TreeGrafter"/>
</dbReference>
<keyword evidence="1 3" id="KW-0853">WD repeat</keyword>
<evidence type="ECO:0000313" key="6">
    <source>
        <dbReference type="Proteomes" id="UP000264800"/>
    </source>
</evidence>
<feature type="repeat" description="WD" evidence="3">
    <location>
        <begin position="44"/>
        <end position="74"/>
    </location>
</feature>
<dbReference type="Ensembl" id="ENSKMAT00000030308.1">
    <property type="protein sequence ID" value="ENSKMAP00000029938.1"/>
    <property type="gene ID" value="ENSKMAG00000022131.1"/>
</dbReference>
<feature type="compositionally biased region" description="Low complexity" evidence="4">
    <location>
        <begin position="466"/>
        <end position="483"/>
    </location>
</feature>
<dbReference type="InterPro" id="IPR036322">
    <property type="entry name" value="WD40_repeat_dom_sf"/>
</dbReference>
<protein>
    <submittedName>
        <fullName evidence="5">Ddb1 and cul4 associated factor 6</fullName>
    </submittedName>
</protein>
<reference evidence="5" key="2">
    <citation type="submission" date="2025-09" db="UniProtKB">
        <authorList>
            <consortium name="Ensembl"/>
        </authorList>
    </citation>
    <scope>IDENTIFICATION</scope>
</reference>
<dbReference type="SUPFAM" id="SSF50978">
    <property type="entry name" value="WD40 repeat-like"/>
    <property type="match status" value="1"/>
</dbReference>
<feature type="region of interest" description="Disordered" evidence="4">
    <location>
        <begin position="284"/>
        <end position="336"/>
    </location>
</feature>
<dbReference type="Pfam" id="PF00400">
    <property type="entry name" value="WD40"/>
    <property type="match status" value="3"/>
</dbReference>
<dbReference type="GeneID" id="108232451"/>
<keyword evidence="6" id="KW-1185">Reference proteome</keyword>
<dbReference type="Proteomes" id="UP000264800">
    <property type="component" value="Unplaced"/>
</dbReference>
<dbReference type="PROSITE" id="PS50096">
    <property type="entry name" value="IQ"/>
    <property type="match status" value="1"/>
</dbReference>
<dbReference type="Gene3D" id="2.130.10.10">
    <property type="entry name" value="YVTN repeat-like/Quinoprotein amine dehydrogenase"/>
    <property type="match status" value="2"/>
</dbReference>
<dbReference type="FunFam" id="2.130.10.10:FF:000045">
    <property type="entry name" value="DDB1- and CUL4-associated factor 6 isoform X2"/>
    <property type="match status" value="1"/>
</dbReference>
<dbReference type="CTD" id="55827"/>
<feature type="compositionally biased region" description="Low complexity" evidence="4">
    <location>
        <begin position="518"/>
        <end position="544"/>
    </location>
</feature>
<dbReference type="GO" id="GO:0005737">
    <property type="term" value="C:cytoplasm"/>
    <property type="evidence" value="ECO:0007669"/>
    <property type="project" value="TreeGrafter"/>
</dbReference>
<dbReference type="GeneTree" id="ENSGT00950000182900"/>
<dbReference type="PANTHER" id="PTHR15574:SF39">
    <property type="entry name" value="DDB1- AND CUL4-ASSOCIATED FACTOR 6"/>
    <property type="match status" value="1"/>
</dbReference>
<evidence type="ECO:0000256" key="1">
    <source>
        <dbReference type="ARBA" id="ARBA00022574"/>
    </source>
</evidence>
<dbReference type="SMART" id="SM00320">
    <property type="entry name" value="WD40"/>
    <property type="match status" value="7"/>
</dbReference>
<feature type="compositionally biased region" description="Basic and acidic residues" evidence="4">
    <location>
        <begin position="284"/>
        <end position="299"/>
    </location>
</feature>
<dbReference type="PROSITE" id="PS50082">
    <property type="entry name" value="WD_REPEATS_2"/>
    <property type="match status" value="2"/>
</dbReference>
<evidence type="ECO:0000313" key="5">
    <source>
        <dbReference type="Ensembl" id="ENSKMAP00000029938.1"/>
    </source>
</evidence>
<feature type="compositionally biased region" description="Polar residues" evidence="4">
    <location>
        <begin position="593"/>
        <end position="604"/>
    </location>
</feature>